<feature type="transmembrane region" description="Helical" evidence="6">
    <location>
        <begin position="308"/>
        <end position="334"/>
    </location>
</feature>
<evidence type="ECO:0000256" key="3">
    <source>
        <dbReference type="ARBA" id="ARBA00022692"/>
    </source>
</evidence>
<feature type="transmembrane region" description="Helical" evidence="6">
    <location>
        <begin position="139"/>
        <end position="164"/>
    </location>
</feature>
<evidence type="ECO:0000259" key="7">
    <source>
        <dbReference type="PROSITE" id="PS50850"/>
    </source>
</evidence>
<evidence type="ECO:0000256" key="2">
    <source>
        <dbReference type="ARBA" id="ARBA00022448"/>
    </source>
</evidence>
<organism evidence="8 9">
    <name type="scientific">Virgibacillus byunsanensis</name>
    <dbReference type="NCBI Taxonomy" id="570945"/>
    <lineage>
        <taxon>Bacteria</taxon>
        <taxon>Bacillati</taxon>
        <taxon>Bacillota</taxon>
        <taxon>Bacilli</taxon>
        <taxon>Bacillales</taxon>
        <taxon>Bacillaceae</taxon>
        <taxon>Virgibacillus</taxon>
    </lineage>
</organism>
<feature type="transmembrane region" description="Helical" evidence="6">
    <location>
        <begin position="86"/>
        <end position="103"/>
    </location>
</feature>
<dbReference type="CDD" id="cd17339">
    <property type="entry name" value="MFS_NIMT_CynX_like"/>
    <property type="match status" value="1"/>
</dbReference>
<dbReference type="PANTHER" id="PTHR23523:SF2">
    <property type="entry name" value="2-NITROIMIDAZOLE TRANSPORTER"/>
    <property type="match status" value="1"/>
</dbReference>
<feature type="transmembrane region" description="Helical" evidence="6">
    <location>
        <begin position="170"/>
        <end position="194"/>
    </location>
</feature>
<accession>A0ABW3LJB6</accession>
<dbReference type="Proteomes" id="UP001597040">
    <property type="component" value="Unassembled WGS sequence"/>
</dbReference>
<dbReference type="RefSeq" id="WP_390358784.1">
    <property type="nucleotide sequence ID" value="NZ_JBHTKJ010000003.1"/>
</dbReference>
<dbReference type="SUPFAM" id="SSF103473">
    <property type="entry name" value="MFS general substrate transporter"/>
    <property type="match status" value="1"/>
</dbReference>
<keyword evidence="5 6" id="KW-0472">Membrane</keyword>
<feature type="transmembrane region" description="Helical" evidence="6">
    <location>
        <begin position="286"/>
        <end position="302"/>
    </location>
</feature>
<name>A0ABW3LJB6_9BACI</name>
<protein>
    <submittedName>
        <fullName evidence="8">CynX/NimT family MFS transporter</fullName>
    </submittedName>
</protein>
<evidence type="ECO:0000256" key="5">
    <source>
        <dbReference type="ARBA" id="ARBA00023136"/>
    </source>
</evidence>
<feature type="transmembrane region" description="Helical" evidence="6">
    <location>
        <begin position="257"/>
        <end position="279"/>
    </location>
</feature>
<dbReference type="Gene3D" id="1.20.1250.20">
    <property type="entry name" value="MFS general substrate transporter like domains"/>
    <property type="match status" value="2"/>
</dbReference>
<dbReference type="PANTHER" id="PTHR23523">
    <property type="match status" value="1"/>
</dbReference>
<dbReference type="InterPro" id="IPR036259">
    <property type="entry name" value="MFS_trans_sf"/>
</dbReference>
<feature type="transmembrane region" description="Helical" evidence="6">
    <location>
        <begin position="54"/>
        <end position="74"/>
    </location>
</feature>
<keyword evidence="9" id="KW-1185">Reference proteome</keyword>
<dbReference type="EMBL" id="JBHTKJ010000003">
    <property type="protein sequence ID" value="MFD1037045.1"/>
    <property type="molecule type" value="Genomic_DNA"/>
</dbReference>
<keyword evidence="3 6" id="KW-0812">Transmembrane</keyword>
<reference evidence="9" key="1">
    <citation type="journal article" date="2019" name="Int. J. Syst. Evol. Microbiol.">
        <title>The Global Catalogue of Microorganisms (GCM) 10K type strain sequencing project: providing services to taxonomists for standard genome sequencing and annotation.</title>
        <authorList>
            <consortium name="The Broad Institute Genomics Platform"/>
            <consortium name="The Broad Institute Genome Sequencing Center for Infectious Disease"/>
            <person name="Wu L."/>
            <person name="Ma J."/>
        </authorList>
    </citation>
    <scope>NUCLEOTIDE SEQUENCE [LARGE SCALE GENOMIC DNA]</scope>
    <source>
        <strain evidence="9">CCUG 56754</strain>
    </source>
</reference>
<feature type="transmembrane region" description="Helical" evidence="6">
    <location>
        <begin position="215"/>
        <end position="237"/>
    </location>
</feature>
<feature type="transmembrane region" description="Helical" evidence="6">
    <location>
        <begin position="375"/>
        <end position="396"/>
    </location>
</feature>
<comment type="subcellular location">
    <subcellularLocation>
        <location evidence="1">Cell membrane</location>
        <topology evidence="1">Multi-pass membrane protein</topology>
    </subcellularLocation>
</comment>
<evidence type="ECO:0000256" key="6">
    <source>
        <dbReference type="SAM" id="Phobius"/>
    </source>
</evidence>
<comment type="caution">
    <text evidence="8">The sequence shown here is derived from an EMBL/GenBank/DDBJ whole genome shotgun (WGS) entry which is preliminary data.</text>
</comment>
<feature type="transmembrane region" description="Helical" evidence="6">
    <location>
        <begin position="109"/>
        <end position="127"/>
    </location>
</feature>
<evidence type="ECO:0000256" key="4">
    <source>
        <dbReference type="ARBA" id="ARBA00022989"/>
    </source>
</evidence>
<dbReference type="Pfam" id="PF07690">
    <property type="entry name" value="MFS_1"/>
    <property type="match status" value="1"/>
</dbReference>
<feature type="transmembrane region" description="Helical" evidence="6">
    <location>
        <begin position="346"/>
        <end position="369"/>
    </location>
</feature>
<feature type="domain" description="Major facilitator superfamily (MFS) profile" evidence="7">
    <location>
        <begin position="18"/>
        <end position="401"/>
    </location>
</feature>
<proteinExistence type="predicted"/>
<dbReference type="PROSITE" id="PS50850">
    <property type="entry name" value="MFS"/>
    <property type="match status" value="1"/>
</dbReference>
<evidence type="ECO:0000256" key="1">
    <source>
        <dbReference type="ARBA" id="ARBA00004651"/>
    </source>
</evidence>
<dbReference type="InterPro" id="IPR011701">
    <property type="entry name" value="MFS"/>
</dbReference>
<gene>
    <name evidence="8" type="ORF">ACFQ3N_01210</name>
</gene>
<dbReference type="InterPro" id="IPR052524">
    <property type="entry name" value="MFS_Cyanate_Porter"/>
</dbReference>
<dbReference type="InterPro" id="IPR020846">
    <property type="entry name" value="MFS_dom"/>
</dbReference>
<evidence type="ECO:0000313" key="9">
    <source>
        <dbReference type="Proteomes" id="UP001597040"/>
    </source>
</evidence>
<feature type="transmembrane region" description="Helical" evidence="6">
    <location>
        <begin position="15"/>
        <end position="34"/>
    </location>
</feature>
<keyword evidence="2" id="KW-0813">Transport</keyword>
<keyword evidence="4 6" id="KW-1133">Transmembrane helix</keyword>
<evidence type="ECO:0000313" key="8">
    <source>
        <dbReference type="EMBL" id="MFD1037045.1"/>
    </source>
</evidence>
<sequence length="404" mass="43266">MDADNKATDNQTVRLYRILLIVGIIFVAFNLRPALTSVGPLIGTIRDDVGLSNWSVGILTSLPLVAFAVMSPIAPILGKRFTNERTLLIGLILLLIGMVARSVSFVVFLFAGTLFIGLGIAICNVLLPGVVKGKFPAKVAIMTSVYSTSMGIFAAVASGLSIPIASGMGLGWQIGLAVWIIPVIIGISIWIYLIKKGKSDNTVEMRYVRTSDSGMLQSWLAWQVAIFMGLQSFLFYVTISWLPEIVHDYGVSMATAGWMLSFTLFVGVPASFFVPVIAGRLRSQRMIVLVLGCLAITGYGGLLVGDSYIVMVMSTVLIGIALSGCFALSLAFLGMRARDARQAAELSGMAQALGYLLAAVGPMIIGYLYDVTQVWTVPLLTLIGVSILVVVFGMGAGRDRYVLD</sequence>